<gene>
    <name evidence="2" type="ORF">METZ01_LOCUS311268</name>
</gene>
<proteinExistence type="inferred from homology"/>
<feature type="non-terminal residue" evidence="2">
    <location>
        <position position="41"/>
    </location>
</feature>
<dbReference type="InterPro" id="IPR012132">
    <property type="entry name" value="GMC_OxRdtase"/>
</dbReference>
<accession>A0A382NB36</accession>
<dbReference type="Gene3D" id="3.50.50.60">
    <property type="entry name" value="FAD/NAD(P)-binding domain"/>
    <property type="match status" value="1"/>
</dbReference>
<evidence type="ECO:0000313" key="2">
    <source>
        <dbReference type="EMBL" id="SVC58414.1"/>
    </source>
</evidence>
<dbReference type="SUPFAM" id="SSF51905">
    <property type="entry name" value="FAD/NAD(P)-binding domain"/>
    <property type="match status" value="1"/>
</dbReference>
<sequence length="41" mass="4380">MKYDVVIIGAGSAGAILATRLTEDPNRSVLLLEAGKDYPNF</sequence>
<dbReference type="GO" id="GO:0016491">
    <property type="term" value="F:oxidoreductase activity"/>
    <property type="evidence" value="ECO:0007669"/>
    <property type="project" value="TreeGrafter"/>
</dbReference>
<dbReference type="GO" id="GO:0050660">
    <property type="term" value="F:flavin adenine dinucleotide binding"/>
    <property type="evidence" value="ECO:0007669"/>
    <property type="project" value="InterPro"/>
</dbReference>
<dbReference type="Pfam" id="PF05834">
    <property type="entry name" value="Lycopene_cycl"/>
    <property type="match status" value="1"/>
</dbReference>
<dbReference type="PANTHER" id="PTHR11552:SF147">
    <property type="entry name" value="CHOLINE DEHYDROGENASE, MITOCHONDRIAL"/>
    <property type="match status" value="1"/>
</dbReference>
<evidence type="ECO:0000256" key="1">
    <source>
        <dbReference type="ARBA" id="ARBA00010790"/>
    </source>
</evidence>
<dbReference type="EMBL" id="UINC01099276">
    <property type="protein sequence ID" value="SVC58414.1"/>
    <property type="molecule type" value="Genomic_DNA"/>
</dbReference>
<dbReference type="PANTHER" id="PTHR11552">
    <property type="entry name" value="GLUCOSE-METHANOL-CHOLINE GMC OXIDOREDUCTASE"/>
    <property type="match status" value="1"/>
</dbReference>
<dbReference type="InterPro" id="IPR036188">
    <property type="entry name" value="FAD/NAD-bd_sf"/>
</dbReference>
<protein>
    <submittedName>
        <fullName evidence="2">Uncharacterized protein</fullName>
    </submittedName>
</protein>
<organism evidence="2">
    <name type="scientific">marine metagenome</name>
    <dbReference type="NCBI Taxonomy" id="408172"/>
    <lineage>
        <taxon>unclassified sequences</taxon>
        <taxon>metagenomes</taxon>
        <taxon>ecological metagenomes</taxon>
    </lineage>
</organism>
<dbReference type="AlphaFoldDB" id="A0A382NB36"/>
<reference evidence="2" key="1">
    <citation type="submission" date="2018-05" db="EMBL/GenBank/DDBJ databases">
        <authorList>
            <person name="Lanie J.A."/>
            <person name="Ng W.-L."/>
            <person name="Kazmierczak K.M."/>
            <person name="Andrzejewski T.M."/>
            <person name="Davidsen T.M."/>
            <person name="Wayne K.J."/>
            <person name="Tettelin H."/>
            <person name="Glass J.I."/>
            <person name="Rusch D."/>
            <person name="Podicherti R."/>
            <person name="Tsui H.-C.T."/>
            <person name="Winkler M.E."/>
        </authorList>
    </citation>
    <scope>NUCLEOTIDE SEQUENCE</scope>
</reference>
<name>A0A382NB36_9ZZZZ</name>
<comment type="similarity">
    <text evidence="1">Belongs to the GMC oxidoreductase family.</text>
</comment>